<feature type="modified residue" description="4-aspartylphosphate" evidence="3">
    <location>
        <position position="171"/>
    </location>
</feature>
<dbReference type="InterPro" id="IPR015943">
    <property type="entry name" value="WD40/YVTN_repeat-like_dom_sf"/>
</dbReference>
<name>A0ABY8TVR8_TETOB</name>
<dbReference type="InterPro" id="IPR011006">
    <property type="entry name" value="CheY-like_superfamily"/>
</dbReference>
<feature type="domain" description="Response regulatory" evidence="6">
    <location>
        <begin position="119"/>
        <end position="238"/>
    </location>
</feature>
<dbReference type="Gene3D" id="3.40.50.2300">
    <property type="match status" value="1"/>
</dbReference>
<evidence type="ECO:0000256" key="3">
    <source>
        <dbReference type="PROSITE-ProRule" id="PRU00169"/>
    </source>
</evidence>
<dbReference type="Gene3D" id="2.130.10.10">
    <property type="entry name" value="YVTN repeat-like/Quinoprotein amine dehydrogenase"/>
    <property type="match status" value="2"/>
</dbReference>
<dbReference type="CDD" id="cd17584">
    <property type="entry name" value="REC_typeB_ARR-like"/>
    <property type="match status" value="1"/>
</dbReference>
<organism evidence="7 8">
    <name type="scientific">Tetradesmus obliquus</name>
    <name type="common">Green alga</name>
    <name type="synonym">Acutodesmus obliquus</name>
    <dbReference type="NCBI Taxonomy" id="3088"/>
    <lineage>
        <taxon>Eukaryota</taxon>
        <taxon>Viridiplantae</taxon>
        <taxon>Chlorophyta</taxon>
        <taxon>core chlorophytes</taxon>
        <taxon>Chlorophyceae</taxon>
        <taxon>CS clade</taxon>
        <taxon>Sphaeropleales</taxon>
        <taxon>Scenedesmaceae</taxon>
        <taxon>Tetradesmus</taxon>
    </lineage>
</organism>
<dbReference type="InterPro" id="IPR036322">
    <property type="entry name" value="WD40_repeat_dom_sf"/>
</dbReference>
<dbReference type="Pfam" id="PF00400">
    <property type="entry name" value="WD40"/>
    <property type="match status" value="3"/>
</dbReference>
<dbReference type="PANTHER" id="PTHR44218:SF6">
    <property type="entry name" value="PROTEIN SUPPRESSOR OF PHYA-105 1"/>
    <property type="match status" value="1"/>
</dbReference>
<dbReference type="EMBL" id="CP126210">
    <property type="protein sequence ID" value="WIA12366.1"/>
    <property type="molecule type" value="Genomic_DNA"/>
</dbReference>
<reference evidence="7 8" key="1">
    <citation type="submission" date="2023-05" db="EMBL/GenBank/DDBJ databases">
        <title>A 100% complete, gapless, phased diploid assembly of the Scenedesmus obliquus UTEX 3031 genome.</title>
        <authorList>
            <person name="Biondi T.C."/>
            <person name="Hanschen E.R."/>
            <person name="Kwon T."/>
            <person name="Eng W."/>
            <person name="Kruse C.P.S."/>
            <person name="Koehler S.I."/>
            <person name="Kunde Y."/>
            <person name="Gleasner C.D."/>
            <person name="You Mak K.T."/>
            <person name="Polle J."/>
            <person name="Hovde B.T."/>
            <person name="Starkenburg S.R."/>
        </authorList>
    </citation>
    <scope>NUCLEOTIDE SEQUENCE [LARGE SCALE GENOMIC DNA]</scope>
    <source>
        <strain evidence="7 8">DOE0152z</strain>
    </source>
</reference>
<evidence type="ECO:0000313" key="7">
    <source>
        <dbReference type="EMBL" id="WIA12366.1"/>
    </source>
</evidence>
<keyword evidence="3" id="KW-0597">Phosphoprotein</keyword>
<dbReference type="Proteomes" id="UP001244341">
    <property type="component" value="Chromosome 3b"/>
</dbReference>
<keyword evidence="1 4" id="KW-0853">WD repeat</keyword>
<dbReference type="SMART" id="SM00448">
    <property type="entry name" value="REC"/>
    <property type="match status" value="1"/>
</dbReference>
<dbReference type="InterPro" id="IPR001789">
    <property type="entry name" value="Sig_transdc_resp-reg_receiver"/>
</dbReference>
<feature type="region of interest" description="Disordered" evidence="5">
    <location>
        <begin position="260"/>
        <end position="286"/>
    </location>
</feature>
<dbReference type="Pfam" id="PF00072">
    <property type="entry name" value="Response_reg"/>
    <property type="match status" value="1"/>
</dbReference>
<dbReference type="SUPFAM" id="SSF50978">
    <property type="entry name" value="WD40 repeat-like"/>
    <property type="match status" value="1"/>
</dbReference>
<keyword evidence="8" id="KW-1185">Reference proteome</keyword>
<dbReference type="SMART" id="SM00320">
    <property type="entry name" value="WD40"/>
    <property type="match status" value="7"/>
</dbReference>
<sequence>MGIVGSKDEAGKVILGSLPPGFLDKKGLELRDTLDACLEKNMWFFSIGGLLLTIPICIKFRTERPFFVAAVTCPFADMYFGTLRCTPENEARRRTQKTSMLSSVHAAHLESVLHPQDVHVLLVDDEQLSRLVVGNLLRKCDYKVTVAESGAQALEVLQRSLPGTFQLILTDVMMPDVDGLDILRYVRSNAQLADLPVIMMSANERKDAVFEAIRGGAEEYLVKPVTKKEVQNIWQHVWKRLSAAKLLRDQHEADLHTDDAPAAATTTGTQPTSNNNTSLGSSQQQQQLVQQQQQQLQVQQRQLLQSMQQLHRTPQVVQQPDPLAPDVLGGGSAMVSTAAFDRDDEYLATAGVSKRIRIFEYAAITSSACGGGFGCAAGRAAAPGMGGYSGGGGGFGGGSAAVFGGPMSPGRGAAAAGGGGGADGIVYPVLELSTRSRLSCVAWSSYVKAHLASSDHDGVVTLWDANTGGELVQFEEHSRRAWAVDFSRLEPTRLVSCSDDSTVKLWSVHEEASLATLQLHANVCSVQFSPESPHLLACGCANFRTYLFDLRNTAQPLACVHGHRRAVSYVRWLGGEQLVTASTDNSLKLWSVPTMASAGISHCAGGREASASAASTACITAYGGHLNQRNFIGLAVLPGSPGNSSSGGLGRSSGSSSRPASGYIVCGSETNEVYAYHTSMPVPVAAHSFGGAGGAAAAAAGGAGGRGRRGGGGSAAELDLLHGEHGEGCGGAGGLQQQGEGPFVSCVAWNRRQGTIVAGNSAGHIKVLELV</sequence>
<dbReference type="SUPFAM" id="SSF52172">
    <property type="entry name" value="CheY-like"/>
    <property type="match status" value="1"/>
</dbReference>
<dbReference type="PANTHER" id="PTHR44218">
    <property type="entry name" value="PROTEIN SPA1-RELATED 2"/>
    <property type="match status" value="1"/>
</dbReference>
<protein>
    <recommendedName>
        <fullName evidence="6">Response regulatory domain-containing protein</fullName>
    </recommendedName>
</protein>
<evidence type="ECO:0000256" key="5">
    <source>
        <dbReference type="SAM" id="MobiDB-lite"/>
    </source>
</evidence>
<gene>
    <name evidence="7" type="ORF">OEZ85_012415</name>
</gene>
<dbReference type="PROSITE" id="PS50082">
    <property type="entry name" value="WD_REPEATS_2"/>
    <property type="match status" value="2"/>
</dbReference>
<keyword evidence="2" id="KW-0677">Repeat</keyword>
<dbReference type="PRINTS" id="PR00320">
    <property type="entry name" value="GPROTEINBRPT"/>
</dbReference>
<evidence type="ECO:0000256" key="1">
    <source>
        <dbReference type="ARBA" id="ARBA00022574"/>
    </source>
</evidence>
<accession>A0ABY8TVR8</accession>
<feature type="repeat" description="WD" evidence="4">
    <location>
        <begin position="474"/>
        <end position="516"/>
    </location>
</feature>
<proteinExistence type="predicted"/>
<evidence type="ECO:0000259" key="6">
    <source>
        <dbReference type="PROSITE" id="PS50110"/>
    </source>
</evidence>
<evidence type="ECO:0000313" key="8">
    <source>
        <dbReference type="Proteomes" id="UP001244341"/>
    </source>
</evidence>
<evidence type="ECO:0000256" key="4">
    <source>
        <dbReference type="PROSITE-ProRule" id="PRU00221"/>
    </source>
</evidence>
<feature type="repeat" description="WD" evidence="4">
    <location>
        <begin position="560"/>
        <end position="592"/>
    </location>
</feature>
<evidence type="ECO:0000256" key="2">
    <source>
        <dbReference type="ARBA" id="ARBA00022737"/>
    </source>
</evidence>
<dbReference type="InterPro" id="IPR044630">
    <property type="entry name" value="SPA1/2/3/4"/>
</dbReference>
<dbReference type="InterPro" id="IPR001680">
    <property type="entry name" value="WD40_rpt"/>
</dbReference>
<dbReference type="PROSITE" id="PS50110">
    <property type="entry name" value="RESPONSE_REGULATORY"/>
    <property type="match status" value="1"/>
</dbReference>
<dbReference type="PROSITE" id="PS50294">
    <property type="entry name" value="WD_REPEATS_REGION"/>
    <property type="match status" value="1"/>
</dbReference>
<dbReference type="InterPro" id="IPR020472">
    <property type="entry name" value="WD40_PAC1"/>
</dbReference>